<evidence type="ECO:0000313" key="5">
    <source>
        <dbReference type="Proteomes" id="UP000800094"/>
    </source>
</evidence>
<dbReference type="OrthoDB" id="2013972at2759"/>
<evidence type="ECO:0000256" key="1">
    <source>
        <dbReference type="ARBA" id="ARBA00022574"/>
    </source>
</evidence>
<dbReference type="InterPro" id="IPR050349">
    <property type="entry name" value="WD_LIS1/nudF_dynein_reg"/>
</dbReference>
<gene>
    <name evidence="4" type="ORF">BU26DRAFT_602519</name>
</gene>
<dbReference type="InterPro" id="IPR020472">
    <property type="entry name" value="WD40_PAC1"/>
</dbReference>
<dbReference type="PRINTS" id="PR00320">
    <property type="entry name" value="GPROTEINBRPT"/>
</dbReference>
<evidence type="ECO:0000313" key="4">
    <source>
        <dbReference type="EMBL" id="KAF2252065.1"/>
    </source>
</evidence>
<dbReference type="Gene3D" id="2.130.10.10">
    <property type="entry name" value="YVTN repeat-like/Quinoprotein amine dehydrogenase"/>
    <property type="match status" value="2"/>
</dbReference>
<dbReference type="GeneID" id="54588690"/>
<dbReference type="Pfam" id="PF00400">
    <property type="entry name" value="WD40"/>
    <property type="match status" value="5"/>
</dbReference>
<feature type="repeat" description="WD" evidence="3">
    <location>
        <begin position="135"/>
        <end position="174"/>
    </location>
</feature>
<proteinExistence type="predicted"/>
<keyword evidence="2" id="KW-0677">Repeat</keyword>
<sequence>MLLQERIPVPEDTHVRKLVLTESYLIAATVPGWIAILDLRATPRELESRGDKYAILNAEKLWDIDCHDDLIATAHDNATVQLWSAAGRSRKAVLQYHTSRSRMVLVPTSSKVVSGSRDGTIIVWDAESHQVSSVLTGHGDSIACLQTYDELLVSASSDGVVKLWDLSSATCIRTLEGHDKYVETVALHSSRTLLATAASKGDTRIWDLQDGSCVARCQGHTRVVAQFLNVGEDALVTVGADGSIKLWDWKSGACIRTLEAHTPNAIRGLSYRDHHMVSAGMDGTVKVWNRETWDYRFELRKKVRCVFHAVSLRDQLALAIRLEDGSRAVELWDISELTAAAE</sequence>
<feature type="repeat" description="WD" evidence="3">
    <location>
        <begin position="107"/>
        <end position="134"/>
    </location>
</feature>
<organism evidence="4 5">
    <name type="scientific">Trematosphaeria pertusa</name>
    <dbReference type="NCBI Taxonomy" id="390896"/>
    <lineage>
        <taxon>Eukaryota</taxon>
        <taxon>Fungi</taxon>
        <taxon>Dikarya</taxon>
        <taxon>Ascomycota</taxon>
        <taxon>Pezizomycotina</taxon>
        <taxon>Dothideomycetes</taxon>
        <taxon>Pleosporomycetidae</taxon>
        <taxon>Pleosporales</taxon>
        <taxon>Massarineae</taxon>
        <taxon>Trematosphaeriaceae</taxon>
        <taxon>Trematosphaeria</taxon>
    </lineage>
</organism>
<name>A0A6A6IND5_9PLEO</name>
<dbReference type="PROSITE" id="PS00678">
    <property type="entry name" value="WD_REPEATS_1"/>
    <property type="match status" value="2"/>
</dbReference>
<accession>A0A6A6IND5</accession>
<dbReference type="RefSeq" id="XP_033687069.1">
    <property type="nucleotide sequence ID" value="XM_033835360.1"/>
</dbReference>
<feature type="repeat" description="WD" evidence="3">
    <location>
        <begin position="235"/>
        <end position="257"/>
    </location>
</feature>
<dbReference type="InterPro" id="IPR015943">
    <property type="entry name" value="WD40/YVTN_repeat-like_dom_sf"/>
</dbReference>
<dbReference type="PROSITE" id="PS50294">
    <property type="entry name" value="WD_REPEATS_REGION"/>
    <property type="match status" value="2"/>
</dbReference>
<dbReference type="CDD" id="cd00200">
    <property type="entry name" value="WD40"/>
    <property type="match status" value="1"/>
</dbReference>
<keyword evidence="5" id="KW-1185">Reference proteome</keyword>
<evidence type="ECO:0000256" key="3">
    <source>
        <dbReference type="PROSITE-ProRule" id="PRU00221"/>
    </source>
</evidence>
<dbReference type="PANTHER" id="PTHR44129">
    <property type="entry name" value="WD REPEAT-CONTAINING PROTEIN POP1"/>
    <property type="match status" value="1"/>
</dbReference>
<protein>
    <submittedName>
        <fullName evidence="4">WD40 repeat-like protein</fullName>
    </submittedName>
</protein>
<dbReference type="InterPro" id="IPR036322">
    <property type="entry name" value="WD40_repeat_dom_sf"/>
</dbReference>
<dbReference type="SUPFAM" id="SSF50978">
    <property type="entry name" value="WD40 repeat-like"/>
    <property type="match status" value="1"/>
</dbReference>
<dbReference type="Proteomes" id="UP000800094">
    <property type="component" value="Unassembled WGS sequence"/>
</dbReference>
<dbReference type="PROSITE" id="PS50082">
    <property type="entry name" value="WD_REPEATS_2"/>
    <property type="match status" value="4"/>
</dbReference>
<dbReference type="AlphaFoldDB" id="A0A6A6IND5"/>
<keyword evidence="1 3" id="KW-0853">WD repeat</keyword>
<dbReference type="InterPro" id="IPR019775">
    <property type="entry name" value="WD40_repeat_CS"/>
</dbReference>
<dbReference type="InterPro" id="IPR001680">
    <property type="entry name" value="WD40_rpt"/>
</dbReference>
<evidence type="ECO:0000256" key="2">
    <source>
        <dbReference type="ARBA" id="ARBA00022737"/>
    </source>
</evidence>
<reference evidence="4" key="1">
    <citation type="journal article" date="2020" name="Stud. Mycol.">
        <title>101 Dothideomycetes genomes: a test case for predicting lifestyles and emergence of pathogens.</title>
        <authorList>
            <person name="Haridas S."/>
            <person name="Albert R."/>
            <person name="Binder M."/>
            <person name="Bloem J."/>
            <person name="Labutti K."/>
            <person name="Salamov A."/>
            <person name="Andreopoulos B."/>
            <person name="Baker S."/>
            <person name="Barry K."/>
            <person name="Bills G."/>
            <person name="Bluhm B."/>
            <person name="Cannon C."/>
            <person name="Castanera R."/>
            <person name="Culley D."/>
            <person name="Daum C."/>
            <person name="Ezra D."/>
            <person name="Gonzalez J."/>
            <person name="Henrissat B."/>
            <person name="Kuo A."/>
            <person name="Liang C."/>
            <person name="Lipzen A."/>
            <person name="Lutzoni F."/>
            <person name="Magnuson J."/>
            <person name="Mondo S."/>
            <person name="Nolan M."/>
            <person name="Ohm R."/>
            <person name="Pangilinan J."/>
            <person name="Park H.-J."/>
            <person name="Ramirez L."/>
            <person name="Alfaro M."/>
            <person name="Sun H."/>
            <person name="Tritt A."/>
            <person name="Yoshinaga Y."/>
            <person name="Zwiers L.-H."/>
            <person name="Turgeon B."/>
            <person name="Goodwin S."/>
            <person name="Spatafora J."/>
            <person name="Crous P."/>
            <person name="Grigoriev I."/>
        </authorList>
    </citation>
    <scope>NUCLEOTIDE SEQUENCE</scope>
    <source>
        <strain evidence="4">CBS 122368</strain>
    </source>
</reference>
<feature type="repeat" description="WD" evidence="3">
    <location>
        <begin position="175"/>
        <end position="216"/>
    </location>
</feature>
<dbReference type="EMBL" id="ML987192">
    <property type="protein sequence ID" value="KAF2252065.1"/>
    <property type="molecule type" value="Genomic_DNA"/>
</dbReference>
<dbReference type="SMART" id="SM00320">
    <property type="entry name" value="WD40"/>
    <property type="match status" value="6"/>
</dbReference>